<sequence length="99" mass="11424">MDKKPITKGKQRIEIKEIDDKRRAYSFGHPDIETVDNQVFPSPSAPNEGERYLNLDVVHANHAERIVGLNQQQTELSEILKNWKKEGYTCKELVQNSNC</sequence>
<organism evidence="1 2">
    <name type="scientific">Thalictrum thalictroides</name>
    <name type="common">Rue-anemone</name>
    <name type="synonym">Anemone thalictroides</name>
    <dbReference type="NCBI Taxonomy" id="46969"/>
    <lineage>
        <taxon>Eukaryota</taxon>
        <taxon>Viridiplantae</taxon>
        <taxon>Streptophyta</taxon>
        <taxon>Embryophyta</taxon>
        <taxon>Tracheophyta</taxon>
        <taxon>Spermatophyta</taxon>
        <taxon>Magnoliopsida</taxon>
        <taxon>Ranunculales</taxon>
        <taxon>Ranunculaceae</taxon>
        <taxon>Thalictroideae</taxon>
        <taxon>Thalictrum</taxon>
    </lineage>
</organism>
<evidence type="ECO:0000313" key="1">
    <source>
        <dbReference type="EMBL" id="KAF5179151.1"/>
    </source>
</evidence>
<dbReference type="EMBL" id="JABWDY010039187">
    <property type="protein sequence ID" value="KAF5179151.1"/>
    <property type="molecule type" value="Genomic_DNA"/>
</dbReference>
<comment type="caution">
    <text evidence="1">The sequence shown here is derived from an EMBL/GenBank/DDBJ whole genome shotgun (WGS) entry which is preliminary data.</text>
</comment>
<gene>
    <name evidence="1" type="ORF">FRX31_031263</name>
</gene>
<name>A0A7J6V2Y1_THATH</name>
<accession>A0A7J6V2Y1</accession>
<dbReference type="AlphaFoldDB" id="A0A7J6V2Y1"/>
<dbReference type="Proteomes" id="UP000554482">
    <property type="component" value="Unassembled WGS sequence"/>
</dbReference>
<proteinExistence type="predicted"/>
<reference evidence="1 2" key="1">
    <citation type="submission" date="2020-06" db="EMBL/GenBank/DDBJ databases">
        <title>Transcriptomic and genomic resources for Thalictrum thalictroides and T. hernandezii: Facilitating candidate gene discovery in an emerging model plant lineage.</title>
        <authorList>
            <person name="Arias T."/>
            <person name="Riano-Pachon D.M."/>
            <person name="Di Stilio V.S."/>
        </authorList>
    </citation>
    <scope>NUCLEOTIDE SEQUENCE [LARGE SCALE GENOMIC DNA]</scope>
    <source>
        <strain evidence="2">cv. WT478/WT964</strain>
        <tissue evidence="1">Leaves</tissue>
    </source>
</reference>
<keyword evidence="2" id="KW-1185">Reference proteome</keyword>
<protein>
    <submittedName>
        <fullName evidence="1">Uncharacterized protein</fullName>
    </submittedName>
</protein>
<evidence type="ECO:0000313" key="2">
    <source>
        <dbReference type="Proteomes" id="UP000554482"/>
    </source>
</evidence>